<proteinExistence type="predicted"/>
<reference evidence="2" key="1">
    <citation type="journal article" date="2008" name="Nature">
        <title>The amphioxus genome and the evolution of the chordate karyotype.</title>
        <authorList>
            <consortium name="US DOE Joint Genome Institute (JGI-PGF)"/>
            <person name="Putnam N.H."/>
            <person name="Butts T."/>
            <person name="Ferrier D.E.K."/>
            <person name="Furlong R.F."/>
            <person name="Hellsten U."/>
            <person name="Kawashima T."/>
            <person name="Robinson-Rechavi M."/>
            <person name="Shoguchi E."/>
            <person name="Terry A."/>
            <person name="Yu J.-K."/>
            <person name="Benito-Gutierrez E.L."/>
            <person name="Dubchak I."/>
            <person name="Garcia-Fernandez J."/>
            <person name="Gibson-Brown J.J."/>
            <person name="Grigoriev I.V."/>
            <person name="Horton A.C."/>
            <person name="de Jong P.J."/>
            <person name="Jurka J."/>
            <person name="Kapitonov V.V."/>
            <person name="Kohara Y."/>
            <person name="Kuroki Y."/>
            <person name="Lindquist E."/>
            <person name="Lucas S."/>
            <person name="Osoegawa K."/>
            <person name="Pennacchio L.A."/>
            <person name="Salamov A.A."/>
            <person name="Satou Y."/>
            <person name="Sauka-Spengler T."/>
            <person name="Schmutz J."/>
            <person name="Shin-I T."/>
            <person name="Toyoda A."/>
            <person name="Bronner-Fraser M."/>
            <person name="Fujiyama A."/>
            <person name="Holland L.Z."/>
            <person name="Holland P.W.H."/>
            <person name="Satoh N."/>
            <person name="Rokhsar D.S."/>
        </authorList>
    </citation>
    <scope>NUCLEOTIDE SEQUENCE [LARGE SCALE GENOMIC DNA]</scope>
    <source>
        <strain evidence="2">S238N-H82</strain>
        <tissue evidence="2">Testes</tissue>
    </source>
</reference>
<evidence type="ECO:0000256" key="1">
    <source>
        <dbReference type="SAM" id="MobiDB-lite"/>
    </source>
</evidence>
<feature type="compositionally biased region" description="Low complexity" evidence="1">
    <location>
        <begin position="9"/>
        <end position="19"/>
    </location>
</feature>
<feature type="region of interest" description="Disordered" evidence="1">
    <location>
        <begin position="1"/>
        <end position="42"/>
    </location>
</feature>
<name>C3YXZ7_BRAFL</name>
<dbReference type="EMBL" id="GG666563">
    <property type="protein sequence ID" value="EEN54956.1"/>
    <property type="molecule type" value="Genomic_DNA"/>
</dbReference>
<dbReference type="InParanoid" id="C3YXZ7"/>
<dbReference type="AlphaFoldDB" id="C3YXZ7"/>
<protein>
    <submittedName>
        <fullName evidence="2">Uncharacterized protein</fullName>
    </submittedName>
</protein>
<sequence>MKVSRLSKARQAPASAAGRAHGDAPRRGGGRARGRGGRRRRARENKCCRWVFTLNNHTEEAAAIKSLSTDVVKFLVVGRQDPSLIVLQPMPDDYGFTEIECFAAHYGDLYLNLRLLASVLMVIPVSTADNVNTLGP</sequence>
<feature type="compositionally biased region" description="Basic residues" evidence="1">
    <location>
        <begin position="28"/>
        <end position="42"/>
    </location>
</feature>
<organism>
    <name type="scientific">Branchiostoma floridae</name>
    <name type="common">Florida lancelet</name>
    <name type="synonym">Amphioxus</name>
    <dbReference type="NCBI Taxonomy" id="7739"/>
    <lineage>
        <taxon>Eukaryota</taxon>
        <taxon>Metazoa</taxon>
        <taxon>Chordata</taxon>
        <taxon>Cephalochordata</taxon>
        <taxon>Leptocardii</taxon>
        <taxon>Amphioxiformes</taxon>
        <taxon>Branchiostomatidae</taxon>
        <taxon>Branchiostoma</taxon>
    </lineage>
</organism>
<evidence type="ECO:0000313" key="2">
    <source>
        <dbReference type="EMBL" id="EEN54956.1"/>
    </source>
</evidence>
<accession>C3YXZ7</accession>
<gene>
    <name evidence="2" type="ORF">BRAFLDRAFT_79874</name>
</gene>